<comment type="similarity">
    <text evidence="2">Belongs to the SusD family.</text>
</comment>
<dbReference type="Gene3D" id="1.25.40.390">
    <property type="match status" value="1"/>
</dbReference>
<evidence type="ECO:0000256" key="3">
    <source>
        <dbReference type="ARBA" id="ARBA00022729"/>
    </source>
</evidence>
<keyword evidence="3 7" id="KW-0732">Signal</keyword>
<evidence type="ECO:0000256" key="2">
    <source>
        <dbReference type="ARBA" id="ARBA00006275"/>
    </source>
</evidence>
<evidence type="ECO:0000259" key="9">
    <source>
        <dbReference type="Pfam" id="PF14322"/>
    </source>
</evidence>
<dbReference type="Proteomes" id="UP000198850">
    <property type="component" value="Unassembled WGS sequence"/>
</dbReference>
<dbReference type="InterPro" id="IPR011990">
    <property type="entry name" value="TPR-like_helical_dom_sf"/>
</dbReference>
<dbReference type="SUPFAM" id="SSF48452">
    <property type="entry name" value="TPR-like"/>
    <property type="match status" value="1"/>
</dbReference>
<comment type="subcellular location">
    <subcellularLocation>
        <location evidence="1">Cell outer membrane</location>
    </subcellularLocation>
</comment>
<gene>
    <name evidence="10" type="ORF">SAMN05443550_10597</name>
</gene>
<organism evidence="10 11">
    <name type="scientific">Pedobacter hartonius</name>
    <dbReference type="NCBI Taxonomy" id="425514"/>
    <lineage>
        <taxon>Bacteria</taxon>
        <taxon>Pseudomonadati</taxon>
        <taxon>Bacteroidota</taxon>
        <taxon>Sphingobacteriia</taxon>
        <taxon>Sphingobacteriales</taxon>
        <taxon>Sphingobacteriaceae</taxon>
        <taxon>Pedobacter</taxon>
    </lineage>
</organism>
<dbReference type="InterPro" id="IPR033985">
    <property type="entry name" value="SusD-like_N"/>
</dbReference>
<keyword evidence="5" id="KW-0998">Cell outer membrane</keyword>
<sequence>MKMKKYTILFLVALMSFTSCKKSFIEQTDPNAIPLPESFKTETDVLLAVNGAYQALRSGDNIGETSGLYTDERSDDTGRNDSQSNAGEPFQFGDFSILPGNTFLKTHWLNLYQAITRCNTVTAYIDKVTFASASTKGQYLAQAKFIRALMYFQLVRKWGPVPVVTVPLTTTEEVTANTYRQPEAAVYAQIVADLKDGLTGDLPNLQTGGNAGRVGKAAINGLLGQVYLTMASTLTDGKAENLANANTYLTACYNMRPFTTLSTIPYPDVFDVARKTAVNNEVIFEVVNIQGNLTYSSSIAANNQALGETINSRKAGLSSGGNVTRDLVDEYEAADPRKTFSVKYAAAPSVLDYFVTKYRDASAEATTNGYGGNNTPLMRYADIILLLAECNLNQGNTAAAIQYLDMVRARAGVPLYAVASADPAYSAKFPTLKLAILHERRVELAFEHIRWFDLIRTFTTTELVAYFKAKSQATFGIAKLANFSTKDRYYPIPLDETKLDPVRMYQNPGY</sequence>
<accession>A0A1H4DTY5</accession>
<evidence type="ECO:0000256" key="4">
    <source>
        <dbReference type="ARBA" id="ARBA00023136"/>
    </source>
</evidence>
<evidence type="ECO:0000313" key="11">
    <source>
        <dbReference type="Proteomes" id="UP000198850"/>
    </source>
</evidence>
<dbReference type="EMBL" id="FNRA01000005">
    <property type="protein sequence ID" value="SEA75978.1"/>
    <property type="molecule type" value="Genomic_DNA"/>
</dbReference>
<dbReference type="AlphaFoldDB" id="A0A1H4DTY5"/>
<keyword evidence="11" id="KW-1185">Reference proteome</keyword>
<dbReference type="Pfam" id="PF14322">
    <property type="entry name" value="SusD-like_3"/>
    <property type="match status" value="1"/>
</dbReference>
<feature type="region of interest" description="Disordered" evidence="6">
    <location>
        <begin position="64"/>
        <end position="88"/>
    </location>
</feature>
<dbReference type="InterPro" id="IPR012944">
    <property type="entry name" value="SusD_RagB_dom"/>
</dbReference>
<dbReference type="CDD" id="cd08977">
    <property type="entry name" value="SusD"/>
    <property type="match status" value="1"/>
</dbReference>
<feature type="domain" description="SusD-like N-terminal" evidence="9">
    <location>
        <begin position="41"/>
        <end position="228"/>
    </location>
</feature>
<evidence type="ECO:0000313" key="10">
    <source>
        <dbReference type="EMBL" id="SEA75978.1"/>
    </source>
</evidence>
<feature type="signal peptide" evidence="7">
    <location>
        <begin position="1"/>
        <end position="21"/>
    </location>
</feature>
<dbReference type="PROSITE" id="PS51257">
    <property type="entry name" value="PROKAR_LIPOPROTEIN"/>
    <property type="match status" value="1"/>
</dbReference>
<evidence type="ECO:0000259" key="8">
    <source>
        <dbReference type="Pfam" id="PF07980"/>
    </source>
</evidence>
<protein>
    <submittedName>
        <fullName evidence="10">Starch-binding associating with outer membrane</fullName>
    </submittedName>
</protein>
<evidence type="ECO:0000256" key="6">
    <source>
        <dbReference type="SAM" id="MobiDB-lite"/>
    </source>
</evidence>
<proteinExistence type="inferred from homology"/>
<evidence type="ECO:0000256" key="7">
    <source>
        <dbReference type="SAM" id="SignalP"/>
    </source>
</evidence>
<evidence type="ECO:0000256" key="1">
    <source>
        <dbReference type="ARBA" id="ARBA00004442"/>
    </source>
</evidence>
<feature type="chain" id="PRO_5011731081" evidence="7">
    <location>
        <begin position="22"/>
        <end position="510"/>
    </location>
</feature>
<reference evidence="10 11" key="1">
    <citation type="submission" date="2016-10" db="EMBL/GenBank/DDBJ databases">
        <authorList>
            <person name="de Groot N.N."/>
        </authorList>
    </citation>
    <scope>NUCLEOTIDE SEQUENCE [LARGE SCALE GENOMIC DNA]</scope>
    <source>
        <strain evidence="10 11">DSM 19033</strain>
    </source>
</reference>
<feature type="domain" description="RagB/SusD" evidence="8">
    <location>
        <begin position="353"/>
        <end position="510"/>
    </location>
</feature>
<feature type="compositionally biased region" description="Basic and acidic residues" evidence="6">
    <location>
        <begin position="70"/>
        <end position="79"/>
    </location>
</feature>
<evidence type="ECO:0000256" key="5">
    <source>
        <dbReference type="ARBA" id="ARBA00023237"/>
    </source>
</evidence>
<dbReference type="Pfam" id="PF07980">
    <property type="entry name" value="SusD_RagB"/>
    <property type="match status" value="1"/>
</dbReference>
<dbReference type="STRING" id="425514.SAMN05443550_10597"/>
<dbReference type="GO" id="GO:0009279">
    <property type="term" value="C:cell outer membrane"/>
    <property type="evidence" value="ECO:0007669"/>
    <property type="project" value="UniProtKB-SubCell"/>
</dbReference>
<name>A0A1H4DTY5_9SPHI</name>
<keyword evidence="4" id="KW-0472">Membrane</keyword>